<dbReference type="PANTHER" id="PTHR11686">
    <property type="entry name" value="GAMMA GLUTAMYL TRANSPEPTIDASE"/>
    <property type="match status" value="1"/>
</dbReference>
<keyword evidence="5" id="KW-0645">Protease</keyword>
<evidence type="ECO:0000256" key="15">
    <source>
        <dbReference type="PIRSR" id="PIRSR600101-2"/>
    </source>
</evidence>
<dbReference type="InterPro" id="IPR043138">
    <property type="entry name" value="GGT_lsub"/>
</dbReference>
<dbReference type="FunFam" id="1.10.246.130:FF:000005">
    <property type="entry name" value="Gamma-glutamyltranspeptidase 1, putative"/>
    <property type="match status" value="1"/>
</dbReference>
<keyword evidence="17" id="KW-1133">Transmembrane helix</keyword>
<evidence type="ECO:0000256" key="12">
    <source>
        <dbReference type="ARBA" id="ARBA00047417"/>
    </source>
</evidence>
<feature type="binding site" evidence="15">
    <location>
        <position position="149"/>
    </location>
    <ligand>
        <name>L-glutamate</name>
        <dbReference type="ChEBI" id="CHEBI:29985"/>
    </ligand>
</feature>
<comment type="catalytic activity">
    <reaction evidence="12 16">
        <text>an N-terminal (5-L-glutamyl)-[peptide] + an alpha-amino acid = 5-L-glutamyl amino acid + an N-terminal L-alpha-aminoacyl-[peptide]</text>
        <dbReference type="Rhea" id="RHEA:23904"/>
        <dbReference type="Rhea" id="RHEA-COMP:9780"/>
        <dbReference type="Rhea" id="RHEA-COMP:9795"/>
        <dbReference type="ChEBI" id="CHEBI:77644"/>
        <dbReference type="ChEBI" id="CHEBI:78597"/>
        <dbReference type="ChEBI" id="CHEBI:78599"/>
        <dbReference type="ChEBI" id="CHEBI:78608"/>
        <dbReference type="EC" id="2.3.2.2"/>
    </reaction>
</comment>
<feature type="transmembrane region" description="Helical" evidence="17">
    <location>
        <begin position="45"/>
        <end position="64"/>
    </location>
</feature>
<proteinExistence type="inferred from homology"/>
<dbReference type="Gene3D" id="3.60.20.40">
    <property type="match status" value="1"/>
</dbReference>
<dbReference type="Proteomes" id="UP001212411">
    <property type="component" value="Chromosome 1"/>
</dbReference>
<comment type="pathway">
    <text evidence="3 16">Sulfur metabolism; glutathione metabolism.</text>
</comment>
<dbReference type="EMBL" id="CP115611">
    <property type="protein sequence ID" value="WBW72674.1"/>
    <property type="molecule type" value="Genomic_DNA"/>
</dbReference>
<name>A0AAE9WAH8_9SCHI</name>
<evidence type="ECO:0000256" key="4">
    <source>
        <dbReference type="ARBA" id="ARBA00009381"/>
    </source>
</evidence>
<comment type="catalytic activity">
    <reaction evidence="1 16">
        <text>an S-substituted glutathione + H2O = an S-substituted L-cysteinylglycine + L-glutamate</text>
        <dbReference type="Rhea" id="RHEA:59468"/>
        <dbReference type="ChEBI" id="CHEBI:15377"/>
        <dbReference type="ChEBI" id="CHEBI:29985"/>
        <dbReference type="ChEBI" id="CHEBI:90779"/>
        <dbReference type="ChEBI" id="CHEBI:143103"/>
        <dbReference type="EC" id="3.4.19.13"/>
    </reaction>
</comment>
<feature type="binding site" evidence="15">
    <location>
        <begin position="491"/>
        <end position="492"/>
    </location>
    <ligand>
        <name>L-glutamate</name>
        <dbReference type="ChEBI" id="CHEBI:29985"/>
    </ligand>
</feature>
<evidence type="ECO:0000256" key="13">
    <source>
        <dbReference type="ARBA" id="ARBA00060399"/>
    </source>
</evidence>
<evidence type="ECO:0000256" key="10">
    <source>
        <dbReference type="ARBA" id="ARBA00023315"/>
    </source>
</evidence>
<feature type="binding site" evidence="15">
    <location>
        <position position="514"/>
    </location>
    <ligand>
        <name>L-glutamate</name>
        <dbReference type="ChEBI" id="CHEBI:29985"/>
    </ligand>
</feature>
<dbReference type="GO" id="GO:0103068">
    <property type="term" value="F:leukotriene C4 gamma-glutamyl transferase activity"/>
    <property type="evidence" value="ECO:0007669"/>
    <property type="project" value="UniProtKB-EC"/>
</dbReference>
<dbReference type="PRINTS" id="PR01210">
    <property type="entry name" value="GGTRANSPTASE"/>
</dbReference>
<comment type="subunit">
    <text evidence="11">Heterodimer composed of the light and heavy chains. The active site is located in the light chain.</text>
</comment>
<keyword evidence="8" id="KW-0735">Signal-anchor</keyword>
<evidence type="ECO:0000256" key="3">
    <source>
        <dbReference type="ARBA" id="ARBA00005115"/>
    </source>
</evidence>
<evidence type="ECO:0000256" key="16">
    <source>
        <dbReference type="RuleBase" id="RU368068"/>
    </source>
</evidence>
<keyword evidence="6 16" id="KW-0808">Transferase</keyword>
<evidence type="ECO:0000313" key="19">
    <source>
        <dbReference type="Proteomes" id="UP001212411"/>
    </source>
</evidence>
<evidence type="ECO:0000256" key="14">
    <source>
        <dbReference type="PIRSR" id="PIRSR600101-1"/>
    </source>
</evidence>
<keyword evidence="19" id="KW-1185">Reference proteome</keyword>
<dbReference type="NCBIfam" id="TIGR00066">
    <property type="entry name" value="g_glut_trans"/>
    <property type="match status" value="1"/>
</dbReference>
<dbReference type="EC" id="2.3.2.2" evidence="16"/>
<comment type="subcellular location">
    <subcellularLocation>
        <location evidence="13">Endomembrane system</location>
        <topology evidence="13">Single-pass type II membrane protein</topology>
    </subcellularLocation>
</comment>
<dbReference type="GeneID" id="80875348"/>
<dbReference type="KEGG" id="som:SOMG_01866"/>
<feature type="active site" description="Nucleophile" evidence="14">
    <location>
        <position position="421"/>
    </location>
</feature>
<evidence type="ECO:0000256" key="8">
    <source>
        <dbReference type="ARBA" id="ARBA00022968"/>
    </source>
</evidence>
<evidence type="ECO:0000256" key="1">
    <source>
        <dbReference type="ARBA" id="ARBA00001049"/>
    </source>
</evidence>
<comment type="similarity">
    <text evidence="4">Belongs to the gamma-glutamyltransferase family.</text>
</comment>
<sequence length="612" mass="67293">MTNVSDTTPLLNDWSSHITNQNDPDWEEMHRSRQKRYFRFQTRHITLFSLGFGILLLLVFLFTFNPPLYPPGQYTGHKVKGKSGAVATEVTGCSNIGVDILSMGGNAVDAAVASTLCIGTVNFCSSGLGGGGFMLIQLPNGTVESINFREMAPGNASKHMFDGNPILAQIGALSIGIPGELAGLYDAWNRYGQLEWSKVVKPSAKLAREGFTITPTMERSMRDDSTENLVNDSTWASVIAPYGKLLKAGDIMRRPAFSKTLDIIAKEGIEPFYNGALTDAMVEFIQNHGGIITKNDFEQYFPEISDAIETTYRDHKVLTCPLPTSGPALIEGLNILDGFPMDASSLSFTKRLHLQVEAMKWLSAGRTQFGDPEFIEENMALISNMMSKEFASQVRDNISLTRTYSWEHYNPSYDIPGNHGTTHISVTDDEGYSVSLTSTVNLLFGSQLMDPVTGIVFNDQMDDFSIPGSSNAFNLTPSPWNYIEPYKRPLSSAAPTILSNKRGNFNMVLGASGGSRIVTAVLDAIVKRVDMNYDIESMVASARSHHQLRPNVLILENGFSKVIASRIKKYLHKVVRLNSKAGPLSAVQAVMNHKDTIYGMSDPRKYGQAAAY</sequence>
<dbReference type="GO" id="GO:0006508">
    <property type="term" value="P:proteolysis"/>
    <property type="evidence" value="ECO:0007669"/>
    <property type="project" value="UniProtKB-KW"/>
</dbReference>
<dbReference type="PANTHER" id="PTHR11686:SF9">
    <property type="entry name" value="RE13973P"/>
    <property type="match status" value="1"/>
</dbReference>
<reference evidence="18 19" key="1">
    <citation type="journal article" date="2023" name="G3 (Bethesda)">
        <title>A high-quality reference genome for the fission yeast Schizosaccharomyces osmophilus.</title>
        <authorList>
            <person name="Jia G.S."/>
            <person name="Zhang W.C."/>
            <person name="Liang Y."/>
            <person name="Liu X.H."/>
            <person name="Rhind N."/>
            <person name="Pidoux A."/>
            <person name="Brysch-Herzberg M."/>
            <person name="Du L.L."/>
        </authorList>
    </citation>
    <scope>NUCLEOTIDE SEQUENCE [LARGE SCALE GENOMIC DNA]</scope>
    <source>
        <strain evidence="18 19">CBS 15793</strain>
    </source>
</reference>
<comment type="function">
    <text evidence="16">Cleaves the gamma-glutamyl peptide bond of glutathione and glutathione conjugates.</text>
</comment>
<dbReference type="EC" id="3.4.19.13" evidence="16"/>
<evidence type="ECO:0000256" key="6">
    <source>
        <dbReference type="ARBA" id="ARBA00022679"/>
    </source>
</evidence>
<keyword evidence="7 16" id="KW-0378">Hydrolase</keyword>
<dbReference type="InterPro" id="IPR043137">
    <property type="entry name" value="GGT_ssub_C"/>
</dbReference>
<dbReference type="GO" id="GO:0036374">
    <property type="term" value="F:glutathione hydrolase activity"/>
    <property type="evidence" value="ECO:0007669"/>
    <property type="project" value="UniProtKB-UniRule"/>
</dbReference>
<evidence type="ECO:0000256" key="17">
    <source>
        <dbReference type="SAM" id="Phobius"/>
    </source>
</evidence>
<keyword evidence="9" id="KW-0325">Glycoprotein</keyword>
<accession>A0AAE9WAH8</accession>
<dbReference type="GO" id="GO:0005886">
    <property type="term" value="C:plasma membrane"/>
    <property type="evidence" value="ECO:0007669"/>
    <property type="project" value="TreeGrafter"/>
</dbReference>
<evidence type="ECO:0000256" key="5">
    <source>
        <dbReference type="ARBA" id="ARBA00022670"/>
    </source>
</evidence>
<dbReference type="Pfam" id="PF01019">
    <property type="entry name" value="G_glu_transpept"/>
    <property type="match status" value="1"/>
</dbReference>
<evidence type="ECO:0000256" key="7">
    <source>
        <dbReference type="ARBA" id="ARBA00022801"/>
    </source>
</evidence>
<comment type="catalytic activity">
    <reaction evidence="2 16">
        <text>glutathione + H2O = L-cysteinylglycine + L-glutamate</text>
        <dbReference type="Rhea" id="RHEA:28807"/>
        <dbReference type="ChEBI" id="CHEBI:15377"/>
        <dbReference type="ChEBI" id="CHEBI:29985"/>
        <dbReference type="ChEBI" id="CHEBI:57925"/>
        <dbReference type="ChEBI" id="CHEBI:61694"/>
        <dbReference type="EC" id="3.4.19.13"/>
    </reaction>
</comment>
<dbReference type="InterPro" id="IPR000101">
    <property type="entry name" value="GGT_peptidase"/>
</dbReference>
<dbReference type="GO" id="GO:0006751">
    <property type="term" value="P:glutathione catabolic process"/>
    <property type="evidence" value="ECO:0007669"/>
    <property type="project" value="UniProtKB-UniRule"/>
</dbReference>
<organism evidence="18 19">
    <name type="scientific">Schizosaccharomyces osmophilus</name>
    <dbReference type="NCBI Taxonomy" id="2545709"/>
    <lineage>
        <taxon>Eukaryota</taxon>
        <taxon>Fungi</taxon>
        <taxon>Dikarya</taxon>
        <taxon>Ascomycota</taxon>
        <taxon>Taphrinomycotina</taxon>
        <taxon>Schizosaccharomycetes</taxon>
        <taxon>Schizosaccharomycetales</taxon>
        <taxon>Schizosaccharomycetaceae</taxon>
        <taxon>Schizosaccharomyces</taxon>
    </lineage>
</organism>
<dbReference type="GO" id="GO:0012505">
    <property type="term" value="C:endomembrane system"/>
    <property type="evidence" value="ECO:0007669"/>
    <property type="project" value="UniProtKB-SubCell"/>
</dbReference>
<dbReference type="GO" id="GO:0000324">
    <property type="term" value="C:fungal-type vacuole"/>
    <property type="evidence" value="ECO:0007669"/>
    <property type="project" value="TreeGrafter"/>
</dbReference>
<dbReference type="InterPro" id="IPR029055">
    <property type="entry name" value="Ntn_hydrolases_N"/>
</dbReference>
<dbReference type="AlphaFoldDB" id="A0AAE9WAH8"/>
<gene>
    <name evidence="18" type="primary">ggt2</name>
    <name evidence="18" type="ORF">SOMG_01866</name>
</gene>
<dbReference type="SUPFAM" id="SSF56235">
    <property type="entry name" value="N-terminal nucleophile aminohydrolases (Ntn hydrolases)"/>
    <property type="match status" value="1"/>
</dbReference>
<dbReference type="FunFam" id="3.60.20.40:FF:000001">
    <property type="entry name" value="Gamma-glutamyltranspeptidase 1"/>
    <property type="match status" value="1"/>
</dbReference>
<keyword evidence="17" id="KW-0472">Membrane</keyword>
<feature type="binding site" evidence="15">
    <location>
        <begin position="439"/>
        <end position="441"/>
    </location>
    <ligand>
        <name>L-glutamate</name>
        <dbReference type="ChEBI" id="CHEBI:29985"/>
    </ligand>
</feature>
<evidence type="ECO:0000256" key="11">
    <source>
        <dbReference type="ARBA" id="ARBA00047169"/>
    </source>
</evidence>
<keyword evidence="17" id="KW-0812">Transmembrane</keyword>
<feature type="binding site" evidence="15">
    <location>
        <position position="463"/>
    </location>
    <ligand>
        <name>L-glutamate</name>
        <dbReference type="ChEBI" id="CHEBI:29985"/>
    </ligand>
</feature>
<evidence type="ECO:0000313" key="18">
    <source>
        <dbReference type="EMBL" id="WBW72674.1"/>
    </source>
</evidence>
<protein>
    <recommendedName>
        <fullName evidence="16">Glutathione hydrolase</fullName>
        <ecNumber evidence="16">2.3.2.2</ecNumber>
        <ecNumber evidence="16">3.4.19.13</ecNumber>
    </recommendedName>
    <alternativeName>
        <fullName evidence="16">Gamma-glutamyltransferase</fullName>
    </alternativeName>
    <alternativeName>
        <fullName evidence="16">Gamma-glutamyltranspeptidase</fullName>
    </alternativeName>
</protein>
<dbReference type="Gene3D" id="1.10.246.130">
    <property type="match status" value="1"/>
</dbReference>
<evidence type="ECO:0000256" key="9">
    <source>
        <dbReference type="ARBA" id="ARBA00023180"/>
    </source>
</evidence>
<evidence type="ECO:0000256" key="2">
    <source>
        <dbReference type="ARBA" id="ARBA00001089"/>
    </source>
</evidence>
<keyword evidence="10 16" id="KW-0012">Acyltransferase</keyword>
<dbReference type="RefSeq" id="XP_056036917.1">
    <property type="nucleotide sequence ID" value="XM_056180659.1"/>
</dbReference>